<organism evidence="9 10">
    <name type="scientific">Microbispora bryophytorum</name>
    <dbReference type="NCBI Taxonomy" id="1460882"/>
    <lineage>
        <taxon>Bacteria</taxon>
        <taxon>Bacillati</taxon>
        <taxon>Actinomycetota</taxon>
        <taxon>Actinomycetes</taxon>
        <taxon>Streptosporangiales</taxon>
        <taxon>Streptosporangiaceae</taxon>
        <taxon>Microbispora</taxon>
    </lineage>
</organism>
<evidence type="ECO:0000256" key="7">
    <source>
        <dbReference type="PIRSR" id="PIRSR602403-1"/>
    </source>
</evidence>
<proteinExistence type="inferred from homology"/>
<evidence type="ECO:0000256" key="6">
    <source>
        <dbReference type="ARBA" id="ARBA00023033"/>
    </source>
</evidence>
<dbReference type="GeneID" id="97250851"/>
<keyword evidence="5 7" id="KW-0408">Iron</keyword>
<dbReference type="InterPro" id="IPR017972">
    <property type="entry name" value="Cyt_P450_CS"/>
</dbReference>
<dbReference type="GO" id="GO:0020037">
    <property type="term" value="F:heme binding"/>
    <property type="evidence" value="ECO:0007669"/>
    <property type="project" value="InterPro"/>
</dbReference>
<comment type="similarity">
    <text evidence="1 8">Belongs to the cytochrome P450 family.</text>
</comment>
<keyword evidence="6 8" id="KW-0503">Monooxygenase</keyword>
<dbReference type="InterPro" id="IPR036396">
    <property type="entry name" value="Cyt_P450_sf"/>
</dbReference>
<evidence type="ECO:0000256" key="8">
    <source>
        <dbReference type="RuleBase" id="RU000461"/>
    </source>
</evidence>
<dbReference type="GO" id="GO:0005506">
    <property type="term" value="F:iron ion binding"/>
    <property type="evidence" value="ECO:0007669"/>
    <property type="project" value="InterPro"/>
</dbReference>
<accession>A0A8H9H6K3</accession>
<comment type="caution">
    <text evidence="9">The sequence shown here is derived from an EMBL/GenBank/DDBJ whole genome shotgun (WGS) entry which is preliminary data.</text>
</comment>
<sequence length="459" mass="51182">MTRIKAPGPRGGRSLVRNVVSWRKDPAGFLLAAAQDHGGVARLQLGPYLTHLVTDPAAVYRVVVENHRNYTRGRLYEQFKLVMGRGLLTSDGAYWRGHRRGVQPLFLSKAIGAIVPNVVEATNEMLDRWERSAADGEPVDLVAEMLRLTMVTLSRSLFGYDVDDTVPAVKQVVDAGLELMFMHGMISEKLPRWVPNARNRQIRDIQGFLTEFVATIRDNHSRTGQGPLVELMEAAVDPETGRRWTDQEIRDELITVYMAGHETTATAAAWTLHAIATHSWIDEELTGEAQRVLAGRDPVHADADQLTFAGMVVQEALRMYPPIWIYPRDAVDDDELNGYHIPAGSSVVLSPLVSQRNPELFPNPHVFDPHRFAGDAVKRLPRLSYYPFGGGPRMCVGNLMALLELKLVISMITQRFRLEPVSGAQVPYGHSIISLRPEGELRVRLRPRTRELAAAGGRS</sequence>
<comment type="cofactor">
    <cofactor evidence="7">
        <name>heme</name>
        <dbReference type="ChEBI" id="CHEBI:30413"/>
    </cofactor>
</comment>
<keyword evidence="2 7" id="KW-0349">Heme</keyword>
<dbReference type="InterPro" id="IPR002403">
    <property type="entry name" value="Cyt_P450_E_grp-IV"/>
</dbReference>
<protein>
    <recommendedName>
        <fullName evidence="11">Cytochrome P450</fullName>
    </recommendedName>
</protein>
<dbReference type="Gene3D" id="1.10.630.10">
    <property type="entry name" value="Cytochrome P450"/>
    <property type="match status" value="1"/>
</dbReference>
<dbReference type="PRINTS" id="PR00385">
    <property type="entry name" value="P450"/>
</dbReference>
<dbReference type="InterPro" id="IPR050196">
    <property type="entry name" value="Cytochrome_P450_Monoox"/>
</dbReference>
<reference evidence="9" key="1">
    <citation type="journal article" date="2014" name="Int. J. Syst. Evol. Microbiol.">
        <title>Complete genome sequence of Corynebacterium casei LMG S-19264T (=DSM 44701T), isolated from a smear-ripened cheese.</title>
        <authorList>
            <consortium name="US DOE Joint Genome Institute (JGI-PGF)"/>
            <person name="Walter F."/>
            <person name="Albersmeier A."/>
            <person name="Kalinowski J."/>
            <person name="Ruckert C."/>
        </authorList>
    </citation>
    <scope>NUCLEOTIDE SEQUENCE</scope>
    <source>
        <strain evidence="9">CGMCC 4.7138</strain>
    </source>
</reference>
<evidence type="ECO:0008006" key="11">
    <source>
        <dbReference type="Google" id="ProtNLM"/>
    </source>
</evidence>
<name>A0A8H9H6K3_9ACTN</name>
<keyword evidence="4 8" id="KW-0560">Oxidoreductase</keyword>
<keyword evidence="10" id="KW-1185">Reference proteome</keyword>
<evidence type="ECO:0000256" key="3">
    <source>
        <dbReference type="ARBA" id="ARBA00022723"/>
    </source>
</evidence>
<dbReference type="InterPro" id="IPR001128">
    <property type="entry name" value="Cyt_P450"/>
</dbReference>
<dbReference type="OrthoDB" id="3217230at2"/>
<evidence type="ECO:0000256" key="4">
    <source>
        <dbReference type="ARBA" id="ARBA00023002"/>
    </source>
</evidence>
<dbReference type="EMBL" id="BMMN01000007">
    <property type="protein sequence ID" value="GGO18939.1"/>
    <property type="molecule type" value="Genomic_DNA"/>
</dbReference>
<dbReference type="PROSITE" id="PS00086">
    <property type="entry name" value="CYTOCHROME_P450"/>
    <property type="match status" value="1"/>
</dbReference>
<dbReference type="RefSeq" id="WP_142575414.1">
    <property type="nucleotide sequence ID" value="NZ_BMMN01000007.1"/>
</dbReference>
<evidence type="ECO:0000256" key="2">
    <source>
        <dbReference type="ARBA" id="ARBA00022617"/>
    </source>
</evidence>
<evidence type="ECO:0000313" key="9">
    <source>
        <dbReference type="EMBL" id="GGO18939.1"/>
    </source>
</evidence>
<evidence type="ECO:0000313" key="10">
    <source>
        <dbReference type="Proteomes" id="UP000653480"/>
    </source>
</evidence>
<dbReference type="PANTHER" id="PTHR24291">
    <property type="entry name" value="CYTOCHROME P450 FAMILY 4"/>
    <property type="match status" value="1"/>
</dbReference>
<evidence type="ECO:0000256" key="1">
    <source>
        <dbReference type="ARBA" id="ARBA00010617"/>
    </source>
</evidence>
<dbReference type="PRINTS" id="PR00465">
    <property type="entry name" value="EP450IV"/>
</dbReference>
<keyword evidence="3 7" id="KW-0479">Metal-binding</keyword>
<gene>
    <name evidence="9" type="ORF">GCM10011574_44000</name>
</gene>
<reference evidence="9" key="2">
    <citation type="submission" date="2020-09" db="EMBL/GenBank/DDBJ databases">
        <authorList>
            <person name="Sun Q."/>
            <person name="Zhou Y."/>
        </authorList>
    </citation>
    <scope>NUCLEOTIDE SEQUENCE</scope>
    <source>
        <strain evidence="9">CGMCC 4.7138</strain>
    </source>
</reference>
<dbReference type="AlphaFoldDB" id="A0A8H9H6K3"/>
<evidence type="ECO:0000256" key="5">
    <source>
        <dbReference type="ARBA" id="ARBA00023004"/>
    </source>
</evidence>
<dbReference type="PANTHER" id="PTHR24291:SF50">
    <property type="entry name" value="BIFUNCTIONAL ALBAFLAVENONE MONOOXYGENASE_TERPENE SYNTHASE"/>
    <property type="match status" value="1"/>
</dbReference>
<dbReference type="GO" id="GO:0004497">
    <property type="term" value="F:monooxygenase activity"/>
    <property type="evidence" value="ECO:0007669"/>
    <property type="project" value="UniProtKB-KW"/>
</dbReference>
<dbReference type="SUPFAM" id="SSF48264">
    <property type="entry name" value="Cytochrome P450"/>
    <property type="match status" value="1"/>
</dbReference>
<feature type="binding site" description="axial binding residue" evidence="7">
    <location>
        <position position="395"/>
    </location>
    <ligand>
        <name>heme</name>
        <dbReference type="ChEBI" id="CHEBI:30413"/>
    </ligand>
    <ligandPart>
        <name>Fe</name>
        <dbReference type="ChEBI" id="CHEBI:18248"/>
    </ligandPart>
</feature>
<dbReference type="Proteomes" id="UP000653480">
    <property type="component" value="Unassembled WGS sequence"/>
</dbReference>
<dbReference type="GO" id="GO:0016705">
    <property type="term" value="F:oxidoreductase activity, acting on paired donors, with incorporation or reduction of molecular oxygen"/>
    <property type="evidence" value="ECO:0007669"/>
    <property type="project" value="InterPro"/>
</dbReference>
<dbReference type="Pfam" id="PF00067">
    <property type="entry name" value="p450"/>
    <property type="match status" value="1"/>
</dbReference>